<evidence type="ECO:0000313" key="1">
    <source>
        <dbReference type="EMBL" id="KAL0938628.1"/>
    </source>
</evidence>
<sequence length="144" mass="15393">MRFSPLFYAALVAAAPATTSNAPEVEITNVSAKALVNNTLTFDFDVIDNANNQTTHCYGEWDDVNRATPAVPCTVPSYNATIYFPLGSNIESWIAFIGAEGRESLYLASVRTGTPNYVCGHSGSEGVLSLCFTLPGYKISTVAV</sequence>
<proteinExistence type="predicted"/>
<accession>A0ACC3Z3F7</accession>
<gene>
    <name evidence="1" type="ORF">CTRU02_205238</name>
</gene>
<dbReference type="Proteomes" id="UP000805649">
    <property type="component" value="Unassembled WGS sequence"/>
</dbReference>
<keyword evidence="2" id="KW-1185">Reference proteome</keyword>
<reference evidence="1 2" key="1">
    <citation type="journal article" date="2020" name="Phytopathology">
        <title>Genome Sequence Resources of Colletotrichum truncatum, C. plurivorum, C. musicola, and C. sojae: Four Species Pathogenic to Soybean (Glycine max).</title>
        <authorList>
            <person name="Rogerio F."/>
            <person name="Boufleur T.R."/>
            <person name="Ciampi-Guillardi M."/>
            <person name="Sukno S.A."/>
            <person name="Thon M.R."/>
            <person name="Massola Junior N.S."/>
            <person name="Baroncelli R."/>
        </authorList>
    </citation>
    <scope>NUCLEOTIDE SEQUENCE [LARGE SCALE GENOMIC DNA]</scope>
    <source>
        <strain evidence="1 2">CMES1059</strain>
    </source>
</reference>
<comment type="caution">
    <text evidence="1">The sequence shown here is derived from an EMBL/GenBank/DDBJ whole genome shotgun (WGS) entry which is preliminary data.</text>
</comment>
<name>A0ACC3Z3F7_COLTU</name>
<organism evidence="1 2">
    <name type="scientific">Colletotrichum truncatum</name>
    <name type="common">Anthracnose fungus</name>
    <name type="synonym">Colletotrichum capsici</name>
    <dbReference type="NCBI Taxonomy" id="5467"/>
    <lineage>
        <taxon>Eukaryota</taxon>
        <taxon>Fungi</taxon>
        <taxon>Dikarya</taxon>
        <taxon>Ascomycota</taxon>
        <taxon>Pezizomycotina</taxon>
        <taxon>Sordariomycetes</taxon>
        <taxon>Hypocreomycetidae</taxon>
        <taxon>Glomerellales</taxon>
        <taxon>Glomerellaceae</taxon>
        <taxon>Colletotrichum</taxon>
        <taxon>Colletotrichum truncatum species complex</taxon>
    </lineage>
</organism>
<protein>
    <submittedName>
        <fullName evidence="1">Uncharacterized protein</fullName>
    </submittedName>
</protein>
<evidence type="ECO:0000313" key="2">
    <source>
        <dbReference type="Proteomes" id="UP000805649"/>
    </source>
</evidence>
<dbReference type="EMBL" id="VUJX02000003">
    <property type="protein sequence ID" value="KAL0938628.1"/>
    <property type="molecule type" value="Genomic_DNA"/>
</dbReference>